<evidence type="ECO:0000256" key="6">
    <source>
        <dbReference type="ARBA" id="ARBA00023136"/>
    </source>
</evidence>
<dbReference type="Pfam" id="PF01694">
    <property type="entry name" value="Rhomboid"/>
    <property type="match status" value="1"/>
</dbReference>
<evidence type="ECO:0000256" key="2">
    <source>
        <dbReference type="ARBA" id="ARBA00009045"/>
    </source>
</evidence>
<dbReference type="PANTHER" id="PTHR43731:SF14">
    <property type="entry name" value="PRESENILIN-ASSOCIATED RHOMBOID-LIKE PROTEIN, MITOCHONDRIAL"/>
    <property type="match status" value="1"/>
</dbReference>
<gene>
    <name evidence="9" type="ORF">BS47DRAFT_1389506</name>
</gene>
<dbReference type="InterPro" id="IPR022764">
    <property type="entry name" value="Peptidase_S54_rhomboid_dom"/>
</dbReference>
<name>A0A9P6B4X0_9AGAM</name>
<feature type="transmembrane region" description="Helical" evidence="7">
    <location>
        <begin position="72"/>
        <end position="96"/>
    </location>
</feature>
<reference evidence="9" key="1">
    <citation type="journal article" date="2020" name="Nat. Commun.">
        <title>Large-scale genome sequencing of mycorrhizal fungi provides insights into the early evolution of symbiotic traits.</title>
        <authorList>
            <person name="Miyauchi S."/>
            <person name="Kiss E."/>
            <person name="Kuo A."/>
            <person name="Drula E."/>
            <person name="Kohler A."/>
            <person name="Sanchez-Garcia M."/>
            <person name="Morin E."/>
            <person name="Andreopoulos B."/>
            <person name="Barry K.W."/>
            <person name="Bonito G."/>
            <person name="Buee M."/>
            <person name="Carver A."/>
            <person name="Chen C."/>
            <person name="Cichocki N."/>
            <person name="Clum A."/>
            <person name="Culley D."/>
            <person name="Crous P.W."/>
            <person name="Fauchery L."/>
            <person name="Girlanda M."/>
            <person name="Hayes R.D."/>
            <person name="Keri Z."/>
            <person name="LaButti K."/>
            <person name="Lipzen A."/>
            <person name="Lombard V."/>
            <person name="Magnuson J."/>
            <person name="Maillard F."/>
            <person name="Murat C."/>
            <person name="Nolan M."/>
            <person name="Ohm R.A."/>
            <person name="Pangilinan J."/>
            <person name="Pereira M.F."/>
            <person name="Perotto S."/>
            <person name="Peter M."/>
            <person name="Pfister S."/>
            <person name="Riley R."/>
            <person name="Sitrit Y."/>
            <person name="Stielow J.B."/>
            <person name="Szollosi G."/>
            <person name="Zifcakova L."/>
            <person name="Stursova M."/>
            <person name="Spatafora J.W."/>
            <person name="Tedersoo L."/>
            <person name="Vaario L.M."/>
            <person name="Yamada A."/>
            <person name="Yan M."/>
            <person name="Wang P."/>
            <person name="Xu J."/>
            <person name="Bruns T."/>
            <person name="Baldrian P."/>
            <person name="Vilgalys R."/>
            <person name="Dunand C."/>
            <person name="Henrissat B."/>
            <person name="Grigoriev I.V."/>
            <person name="Hibbett D."/>
            <person name="Nagy L.G."/>
            <person name="Martin F.M."/>
        </authorList>
    </citation>
    <scope>NUCLEOTIDE SEQUENCE</scope>
    <source>
        <strain evidence="9">UP504</strain>
    </source>
</reference>
<dbReference type="GO" id="GO:0004252">
    <property type="term" value="F:serine-type endopeptidase activity"/>
    <property type="evidence" value="ECO:0007669"/>
    <property type="project" value="InterPro"/>
</dbReference>
<dbReference type="AlphaFoldDB" id="A0A9P6B4X0"/>
<proteinExistence type="inferred from homology"/>
<feature type="transmembrane region" description="Helical" evidence="7">
    <location>
        <begin position="344"/>
        <end position="369"/>
    </location>
</feature>
<dbReference type="OrthoDB" id="10260614at2759"/>
<evidence type="ECO:0000256" key="7">
    <source>
        <dbReference type="SAM" id="Phobius"/>
    </source>
</evidence>
<dbReference type="Proteomes" id="UP000886523">
    <property type="component" value="Unassembled WGS sequence"/>
</dbReference>
<dbReference type="PANTHER" id="PTHR43731">
    <property type="entry name" value="RHOMBOID PROTEASE"/>
    <property type="match status" value="1"/>
</dbReference>
<organism evidence="9 10">
    <name type="scientific">Hydnum rufescens UP504</name>
    <dbReference type="NCBI Taxonomy" id="1448309"/>
    <lineage>
        <taxon>Eukaryota</taxon>
        <taxon>Fungi</taxon>
        <taxon>Dikarya</taxon>
        <taxon>Basidiomycota</taxon>
        <taxon>Agaricomycotina</taxon>
        <taxon>Agaricomycetes</taxon>
        <taxon>Cantharellales</taxon>
        <taxon>Hydnaceae</taxon>
        <taxon>Hydnum</taxon>
    </lineage>
</organism>
<evidence type="ECO:0000256" key="3">
    <source>
        <dbReference type="ARBA" id="ARBA00022692"/>
    </source>
</evidence>
<comment type="caution">
    <text evidence="9">The sequence shown here is derived from an EMBL/GenBank/DDBJ whole genome shotgun (WGS) entry which is preliminary data.</text>
</comment>
<evidence type="ECO:0000259" key="8">
    <source>
        <dbReference type="Pfam" id="PF01694"/>
    </source>
</evidence>
<dbReference type="GO" id="GO:0006465">
    <property type="term" value="P:signal peptide processing"/>
    <property type="evidence" value="ECO:0007669"/>
    <property type="project" value="TreeGrafter"/>
</dbReference>
<evidence type="ECO:0000313" key="10">
    <source>
        <dbReference type="Proteomes" id="UP000886523"/>
    </source>
</evidence>
<comment type="similarity">
    <text evidence="2">Belongs to the peptidase S54 family.</text>
</comment>
<dbReference type="SUPFAM" id="SSF144091">
    <property type="entry name" value="Rhomboid-like"/>
    <property type="match status" value="1"/>
</dbReference>
<feature type="transmembrane region" description="Helical" evidence="7">
    <location>
        <begin position="381"/>
        <end position="399"/>
    </location>
</feature>
<dbReference type="EMBL" id="MU128929">
    <property type="protein sequence ID" value="KAF9517789.1"/>
    <property type="molecule type" value="Genomic_DNA"/>
</dbReference>
<keyword evidence="4" id="KW-0378">Hydrolase</keyword>
<comment type="subcellular location">
    <subcellularLocation>
        <location evidence="1">Membrane</location>
        <topology evidence="1">Multi-pass membrane protein</topology>
    </subcellularLocation>
</comment>
<accession>A0A9P6B4X0</accession>
<evidence type="ECO:0000256" key="4">
    <source>
        <dbReference type="ARBA" id="ARBA00022801"/>
    </source>
</evidence>
<keyword evidence="6 7" id="KW-0472">Membrane</keyword>
<keyword evidence="5 7" id="KW-1133">Transmembrane helix</keyword>
<evidence type="ECO:0000256" key="5">
    <source>
        <dbReference type="ARBA" id="ARBA00022989"/>
    </source>
</evidence>
<dbReference type="InterPro" id="IPR035952">
    <property type="entry name" value="Rhomboid-like_sf"/>
</dbReference>
<feature type="domain" description="Peptidase S54 rhomboid" evidence="8">
    <location>
        <begin position="220"/>
        <end position="396"/>
    </location>
</feature>
<evidence type="ECO:0000313" key="9">
    <source>
        <dbReference type="EMBL" id="KAF9517789.1"/>
    </source>
</evidence>
<protein>
    <recommendedName>
        <fullName evidence="8">Peptidase S54 rhomboid domain-containing protein</fullName>
    </recommendedName>
</protein>
<sequence length="410" mass="45137">MRASHITFETCTLVPIALRSSATVFSTGQRSFLVTAPEVCNELWGTTFGKSAERFAFAATDSREYFPFVITISYSLGICLLFQFALVLSGGVYVLAARETNKDTIKWSKMLRAVSISWVAMPPTTIELMNARQLALKDWFVRGLNKIKDQSSSLSGLIALELARAYVIVANSWLATSEGKRTCYGITAINTLVFLAWQVPRLRPAMQRHFTHNPLSGVSYTLLTSMFSHQSLVHLLFNSLALISFGAAFPVADSQRPSVLHMSHSTDSYHFLAFYLFAGLFAGSLSHLASTRIKLPRLISALSDPTRYKTLSSAEATISPSLGASGAIYGTVAMTALAMPETNISLIFLPMFSFPITLGFAGMVGLDILGIVRGWRTFDHWAHLGGAVAGTTYFYYAPWEYVRWRVGPLT</sequence>
<evidence type="ECO:0000256" key="1">
    <source>
        <dbReference type="ARBA" id="ARBA00004141"/>
    </source>
</evidence>
<keyword evidence="3 7" id="KW-0812">Transmembrane</keyword>
<feature type="transmembrane region" description="Helical" evidence="7">
    <location>
        <begin position="272"/>
        <end position="295"/>
    </location>
</feature>
<keyword evidence="10" id="KW-1185">Reference proteome</keyword>
<feature type="transmembrane region" description="Helical" evidence="7">
    <location>
        <begin position="232"/>
        <end position="252"/>
    </location>
</feature>
<dbReference type="InterPro" id="IPR050925">
    <property type="entry name" value="Rhomboid_protease_S54"/>
</dbReference>
<dbReference type="GO" id="GO:0016020">
    <property type="term" value="C:membrane"/>
    <property type="evidence" value="ECO:0007669"/>
    <property type="project" value="UniProtKB-SubCell"/>
</dbReference>
<dbReference type="Gene3D" id="1.20.1540.10">
    <property type="entry name" value="Rhomboid-like"/>
    <property type="match status" value="1"/>
</dbReference>